<sequence length="339" mass="38206">MSGTLLDPRTAYAFHDLLIRQDGLITWQQARQFLSEKAVRHRIRSGRWTRMHRGLYLAHTGALTERQHWWAASLGAGNGRPALLAGVSALHLLGLHQSSSARPRPPRPHSPASPPETYEPVHVLVPDARPDRNPPPGVIVHRTRRLCTADSCPTVAPPCTTAARSVVDAAQWAFTDTEAIALIASAFQQRLVSEAQIRPVLARIPRLARRRLIETTVTDAAGGSDSDYEIEFYRLCRRAGLPHPDRQRARTDRFGRRRYCDVYFDPWHLQVEIDGSQHMEVRDWYRDMRAANEAAIHGTRLLRFPGWAIRHRPAEVVADVRAALYAAGWRGEPPARRAA</sequence>
<gene>
    <name evidence="2" type="ORF">ADL15_10155</name>
</gene>
<evidence type="ECO:0000256" key="1">
    <source>
        <dbReference type="SAM" id="MobiDB-lite"/>
    </source>
</evidence>
<dbReference type="OrthoDB" id="3209715at2"/>
<name>A0A0X3V315_9ACTN</name>
<reference evidence="2 3" key="1">
    <citation type="submission" date="2015-10" db="EMBL/GenBank/DDBJ databases">
        <authorList>
            <person name="Gilbert D.G."/>
        </authorList>
    </citation>
    <scope>NUCLEOTIDE SEQUENCE [LARGE SCALE GENOMIC DNA]</scope>
    <source>
        <strain evidence="2 3">NRRL B-16712</strain>
    </source>
</reference>
<evidence type="ECO:0000313" key="3">
    <source>
        <dbReference type="Proteomes" id="UP000053244"/>
    </source>
</evidence>
<evidence type="ECO:0000313" key="2">
    <source>
        <dbReference type="EMBL" id="KUL39120.1"/>
    </source>
</evidence>
<accession>A0A0X3V315</accession>
<keyword evidence="3" id="KW-1185">Reference proteome</keyword>
<proteinExistence type="predicted"/>
<dbReference type="RefSeq" id="WP_067687625.1">
    <property type="nucleotide sequence ID" value="NZ_LLZH01000057.1"/>
</dbReference>
<organism evidence="2 3">
    <name type="scientific">Actinoplanes awajinensis subsp. mycoplanecinus</name>
    <dbReference type="NCBI Taxonomy" id="135947"/>
    <lineage>
        <taxon>Bacteria</taxon>
        <taxon>Bacillati</taxon>
        <taxon>Actinomycetota</taxon>
        <taxon>Actinomycetes</taxon>
        <taxon>Micromonosporales</taxon>
        <taxon>Micromonosporaceae</taxon>
        <taxon>Actinoplanes</taxon>
    </lineage>
</organism>
<comment type="caution">
    <text evidence="2">The sequence shown here is derived from an EMBL/GenBank/DDBJ whole genome shotgun (WGS) entry which is preliminary data.</text>
</comment>
<dbReference type="EMBL" id="LLZH01000057">
    <property type="protein sequence ID" value="KUL39120.1"/>
    <property type="molecule type" value="Genomic_DNA"/>
</dbReference>
<dbReference type="AlphaFoldDB" id="A0A0X3V315"/>
<protein>
    <recommendedName>
        <fullName evidence="4">DUF559 domain-containing protein</fullName>
    </recommendedName>
</protein>
<evidence type="ECO:0008006" key="4">
    <source>
        <dbReference type="Google" id="ProtNLM"/>
    </source>
</evidence>
<dbReference type="Proteomes" id="UP000053244">
    <property type="component" value="Unassembled WGS sequence"/>
</dbReference>
<feature type="region of interest" description="Disordered" evidence="1">
    <location>
        <begin position="98"/>
        <end position="119"/>
    </location>
</feature>